<dbReference type="Gramene" id="scaffold_702157.1">
    <property type="protein sequence ID" value="scaffold_702157.1"/>
    <property type="gene ID" value="scaffold_702157.1"/>
</dbReference>
<dbReference type="Gramene" id="scaffold_702156.1">
    <property type="protein sequence ID" value="scaffold_702156.1"/>
    <property type="gene ID" value="scaffold_702156.1"/>
</dbReference>
<reference evidence="1" key="2">
    <citation type="submission" date="2010-06" db="EMBL/GenBank/DDBJ databases">
        <title>The basis of rapid genome size change in Arabidopsis.</title>
        <authorList>
            <person name="Bakker E."/>
            <person name="Bergelson J."/>
            <person name="Cheng J.F."/>
            <person name="Clark R.M."/>
            <person name="Fawcett J."/>
            <person name="Gaut B."/>
            <person name="Grigoriev I."/>
            <person name="Gundlach H."/>
            <person name="Guo Y."/>
            <person name="Haberer G."/>
            <person name="Hollister J."/>
            <person name="Hu T.T."/>
            <person name="Mayer K.F.X."/>
            <person name="Nasrallah J."/>
            <person name="Nordborg M."/>
            <person name="Otillar R."/>
            <person name="Pattyn P."/>
            <person name="Schmutz J."/>
            <person name="Spannagl M."/>
            <person name="van de Peer Y."/>
            <person name="Wang X."/>
            <person name="Weigel D."/>
            <person name="Yang L."/>
        </authorList>
    </citation>
    <scope>NUCLEOTIDE SEQUENCE</scope>
</reference>
<reference evidence="1" key="1">
    <citation type="submission" date="2009-11" db="EMBL/GenBank/DDBJ databases">
        <authorList>
            <consortium name="US DOE Joint Genome Institute (JGI-PGF)"/>
            <person name="Ottilar R."/>
            <person name="Schmutz J."/>
            <person name="Salamov A."/>
            <person name="Cheng J.F."/>
            <person name="Lucas S."/>
            <person name="Pitluck S."/>
            <person name="Gundlach H."/>
            <person name="Guo Y."/>
            <person name="Haberer G."/>
            <person name="Nasrallah J."/>
            <person name="Mayer K.F.X."/>
            <person name="van de Peer Y."/>
            <person name="Weigel D."/>
            <person name="Grigoriev I.V."/>
        </authorList>
    </citation>
    <scope>NUCLEOTIDE SEQUENCE</scope>
</reference>
<evidence type="ECO:0000313" key="1">
    <source>
        <dbReference type="EMBL" id="EFH44047.1"/>
    </source>
</evidence>
<dbReference type="EMBL" id="GL348719">
    <property type="protein sequence ID" value="EFH44048.1"/>
    <property type="molecule type" value="Genomic_DNA"/>
</dbReference>
<dbReference type="Proteomes" id="UP000008694">
    <property type="component" value="Unassembled WGS sequence"/>
</dbReference>
<dbReference type="AlphaFoldDB" id="D7ME77"/>
<keyword evidence="3" id="KW-1185">Reference proteome</keyword>
<sequence length="54" mass="6159">MGKNASWSVRSCKLGYGVPSLRGYNLKTHFSLFLDVHQIVCIHSGLTFNSRRLY</sequence>
<protein>
    <submittedName>
        <fullName evidence="1">Predicted protein</fullName>
    </submittedName>
</protein>
<name>D7ME77_ARALL</name>
<evidence type="ECO:0000313" key="3">
    <source>
        <dbReference type="Proteomes" id="UP000008694"/>
    </source>
</evidence>
<reference evidence="3" key="3">
    <citation type="journal article" date="2011" name="Nat. Genet.">
        <title>The Arabidopsis lyrata genome sequence and the basis of rapid genome size change.</title>
        <authorList>
            <person name="Hu T.T."/>
            <person name="Pattyn P."/>
            <person name="Bakker E.G."/>
            <person name="Cao J."/>
            <person name="Cheng J.-F."/>
            <person name="Clark R.M."/>
            <person name="Fahlgren N."/>
            <person name="Fawcett J.A."/>
            <person name="Grimwood J."/>
            <person name="Gundlach H."/>
            <person name="Haberer G."/>
            <person name="Hollister J.D."/>
            <person name="Ossowski S."/>
            <person name="Ottilar R.P."/>
            <person name="Salamov A.A."/>
            <person name="Schneeberger K."/>
            <person name="Spannagl M."/>
            <person name="Wang X."/>
            <person name="Yang L."/>
            <person name="Nasrallah M.E."/>
            <person name="Bergelson J."/>
            <person name="Carrington J.C."/>
            <person name="Gaut B.S."/>
            <person name="Schmutz J."/>
            <person name="Mayer K.F.X."/>
            <person name="Van de Peer Y."/>
            <person name="Grigoriev I.V."/>
            <person name="Nordborg M."/>
            <person name="Weigel D."/>
            <person name="Guo Y.-L."/>
        </authorList>
    </citation>
    <scope>NUCLEOTIDE SEQUENCE [LARGE SCALE GENOMIC DNA]</scope>
    <source>
        <strain evidence="3">cv. MN47</strain>
    </source>
</reference>
<dbReference type="EMBL" id="GL348719">
    <property type="protein sequence ID" value="EFH44047.1"/>
    <property type="molecule type" value="Genomic_DNA"/>
</dbReference>
<proteinExistence type="predicted"/>
<accession>D7ME77</accession>
<organism evidence="3">
    <name type="scientific">Arabidopsis lyrata subsp. lyrata</name>
    <name type="common">Lyre-leaved rock-cress</name>
    <dbReference type="NCBI Taxonomy" id="81972"/>
    <lineage>
        <taxon>Eukaryota</taxon>
        <taxon>Viridiplantae</taxon>
        <taxon>Streptophyta</taxon>
        <taxon>Embryophyta</taxon>
        <taxon>Tracheophyta</taxon>
        <taxon>Spermatophyta</taxon>
        <taxon>Magnoliopsida</taxon>
        <taxon>eudicotyledons</taxon>
        <taxon>Gunneridae</taxon>
        <taxon>Pentapetalae</taxon>
        <taxon>rosids</taxon>
        <taxon>malvids</taxon>
        <taxon>Brassicales</taxon>
        <taxon>Brassicaceae</taxon>
        <taxon>Camelineae</taxon>
        <taxon>Arabidopsis</taxon>
    </lineage>
</organism>
<gene>
    <name evidence="1" type="ORF">ARALYDRAFT_914414</name>
    <name evidence="2" type="ORF">ARALYDRAFT_914415</name>
</gene>
<dbReference type="HOGENOM" id="CLU_3053078_0_0_1"/>
<evidence type="ECO:0000313" key="2">
    <source>
        <dbReference type="EMBL" id="EFH44048.1"/>
    </source>
</evidence>